<name>A0A806FGH2_BIFAN</name>
<sequence>MRSESSMPCFAFSYVKWSTHSLEVTKNVFARDRALRDRRTDRLLVRICGGRIDQSVAGLQGIGDGLLAHGQIRHLKHTESELRHLVSIVQSDVLHEFSYHVYSRFPCSPRIVKPLFGEVQCLSFILLCAICIVGSVSKTNGAI</sequence>
<dbReference type="AlphaFoldDB" id="A0A806FGH2"/>
<evidence type="ECO:0000313" key="1">
    <source>
        <dbReference type="EMBL" id="AEK29485.1"/>
    </source>
</evidence>
<dbReference type="Proteomes" id="UP000008394">
    <property type="component" value="Chromosome"/>
</dbReference>
<evidence type="ECO:0000313" key="2">
    <source>
        <dbReference type="Proteomes" id="UP000008394"/>
    </source>
</evidence>
<accession>A0A806FGH2</accession>
<reference evidence="1 2" key="1">
    <citation type="journal article" date="2011" name="J. Bacteriol.">
        <title>Genome Sequence of the Probiotic Strain Bifidobacterium animalis subsp. lactis CNCM I-2494.</title>
        <authorList>
            <person name="Chervaux C."/>
            <person name="Grimaldi C."/>
            <person name="Bolotin A."/>
            <person name="Quinquis B."/>
            <person name="Legrain-Raspaud S."/>
            <person name="van Hylckama Vlieg J.E."/>
            <person name="Denariaz G."/>
            <person name="Smokvina T."/>
        </authorList>
    </citation>
    <scope>NUCLEOTIDE SEQUENCE [LARGE SCALE GENOMIC DNA]</scope>
    <source>
        <strain evidence="1 2">CNCM I-2494</strain>
    </source>
</reference>
<dbReference type="EMBL" id="CP002915">
    <property type="protein sequence ID" value="AEK29485.1"/>
    <property type="molecule type" value="Genomic_DNA"/>
</dbReference>
<organism evidence="1 2">
    <name type="scientific">Bifidobacterium animalis subsp. lactis CNCM I-2494</name>
    <dbReference type="NCBI Taxonomy" id="1042403"/>
    <lineage>
        <taxon>Bacteria</taxon>
        <taxon>Bacillati</taxon>
        <taxon>Actinomycetota</taxon>
        <taxon>Actinomycetes</taxon>
        <taxon>Bifidobacteriales</taxon>
        <taxon>Bifidobacteriaceae</taxon>
        <taxon>Bifidobacterium</taxon>
    </lineage>
</organism>
<dbReference type="KEGG" id="bnm:BALAC2494_01842"/>
<protein>
    <submittedName>
        <fullName evidence="1">Uncharacterized protein</fullName>
    </submittedName>
</protein>
<gene>
    <name evidence="1" type="ORF">BALAC2494_01842</name>
</gene>
<proteinExistence type="predicted"/>